<comment type="catalytic activity">
    <reaction evidence="7">
        <text>a secondary alcohol + NAD(+) = a ketone + NADH + H(+)</text>
        <dbReference type="Rhea" id="RHEA:10740"/>
        <dbReference type="ChEBI" id="CHEBI:15378"/>
        <dbReference type="ChEBI" id="CHEBI:17087"/>
        <dbReference type="ChEBI" id="CHEBI:35681"/>
        <dbReference type="ChEBI" id="CHEBI:57540"/>
        <dbReference type="ChEBI" id="CHEBI:57945"/>
        <dbReference type="EC" id="1.1.1.1"/>
    </reaction>
</comment>
<keyword evidence="5 9" id="KW-0862">Zinc</keyword>
<dbReference type="RefSeq" id="WP_338889150.1">
    <property type="nucleotide sequence ID" value="NZ_CP147846.1"/>
</dbReference>
<evidence type="ECO:0000313" key="11">
    <source>
        <dbReference type="EMBL" id="WXG68750.1"/>
    </source>
</evidence>
<dbReference type="SMART" id="SM00829">
    <property type="entry name" value="PKS_ER"/>
    <property type="match status" value="1"/>
</dbReference>
<accession>A0ABZ2PKG0</accession>
<dbReference type="EMBL" id="CP147846">
    <property type="protein sequence ID" value="WXG68750.1"/>
    <property type="molecule type" value="Genomic_DNA"/>
</dbReference>
<dbReference type="InterPro" id="IPR013149">
    <property type="entry name" value="ADH-like_C"/>
</dbReference>
<dbReference type="InterPro" id="IPR002328">
    <property type="entry name" value="ADH_Zn_CS"/>
</dbReference>
<organism evidence="11 12">
    <name type="scientific">Rhodococcus sovatensis</name>
    <dbReference type="NCBI Taxonomy" id="1805840"/>
    <lineage>
        <taxon>Bacteria</taxon>
        <taxon>Bacillati</taxon>
        <taxon>Actinomycetota</taxon>
        <taxon>Actinomycetes</taxon>
        <taxon>Mycobacteriales</taxon>
        <taxon>Nocardiaceae</taxon>
        <taxon>Rhodococcus</taxon>
    </lineage>
</organism>
<evidence type="ECO:0000256" key="4">
    <source>
        <dbReference type="ARBA" id="ARBA00022723"/>
    </source>
</evidence>
<dbReference type="Pfam" id="PF00107">
    <property type="entry name" value="ADH_zinc_N"/>
    <property type="match status" value="1"/>
</dbReference>
<dbReference type="InterPro" id="IPR020843">
    <property type="entry name" value="ER"/>
</dbReference>
<dbReference type="PANTHER" id="PTHR42940:SF8">
    <property type="entry name" value="VACUOLAR PROTEIN SORTING-ASSOCIATED PROTEIN 11"/>
    <property type="match status" value="1"/>
</dbReference>
<reference evidence="11 12" key="1">
    <citation type="submission" date="2024-03" db="EMBL/GenBank/DDBJ databases">
        <title>Natural products discovery in diverse microorganisms through a two-stage MS feature dereplication strategy.</title>
        <authorList>
            <person name="Zhang R."/>
        </authorList>
    </citation>
    <scope>NUCLEOTIDE SEQUENCE [LARGE SCALE GENOMIC DNA]</scope>
    <source>
        <strain evidence="11 12">18930</strain>
    </source>
</reference>
<evidence type="ECO:0000256" key="8">
    <source>
        <dbReference type="ARBA" id="ARBA00049243"/>
    </source>
</evidence>
<evidence type="ECO:0000259" key="10">
    <source>
        <dbReference type="SMART" id="SM00829"/>
    </source>
</evidence>
<evidence type="ECO:0000256" key="2">
    <source>
        <dbReference type="ARBA" id="ARBA00008072"/>
    </source>
</evidence>
<evidence type="ECO:0000256" key="3">
    <source>
        <dbReference type="ARBA" id="ARBA00013190"/>
    </source>
</evidence>
<evidence type="ECO:0000313" key="12">
    <source>
        <dbReference type="Proteomes" id="UP001432000"/>
    </source>
</evidence>
<comment type="cofactor">
    <cofactor evidence="1 9">
        <name>Zn(2+)</name>
        <dbReference type="ChEBI" id="CHEBI:29105"/>
    </cofactor>
</comment>
<comment type="similarity">
    <text evidence="2 9">Belongs to the zinc-containing alcohol dehydrogenase family.</text>
</comment>
<dbReference type="InterPro" id="IPR013154">
    <property type="entry name" value="ADH-like_N"/>
</dbReference>
<evidence type="ECO:0000256" key="1">
    <source>
        <dbReference type="ARBA" id="ARBA00001947"/>
    </source>
</evidence>
<dbReference type="EC" id="1.1.1.1" evidence="3"/>
<keyword evidence="12" id="KW-1185">Reference proteome</keyword>
<protein>
    <recommendedName>
        <fullName evidence="3">alcohol dehydrogenase</fullName>
        <ecNumber evidence="3">1.1.1.1</ecNumber>
    </recommendedName>
</protein>
<sequence length="347" mass="35769">MRAYRVPAFLSAPEWQEVPEPTPGPGQVVVEVTAVGLCHSDIGMLEIPPTLAESLGWTAPFTLGHEIAGRISALGAGVHNLALGTAVILASSSCGNCWYCVRGHSNNCLYGNVNRGAGDDGGLAPYVLVKTPRDLLELGDLDPVAAAPLTDAGATAYHGVNRVRNLLEPGSTAVVFGAGGLGSFAVQLLRVLSPAKIIAFDPSLDKRSLAMELGAHLALPGVSAETVEEVRNHTGGRGADAVLDFVGTDATISAGVSSVRPGGAYGLVGAAGGTLTTPGGWYHLLPKDGEIFTYEGSSLADAQGVLALARSGLISSPVETFAFDDVEEAYRRLRAGTLRGRAVVTFD</sequence>
<evidence type="ECO:0000256" key="6">
    <source>
        <dbReference type="ARBA" id="ARBA00023002"/>
    </source>
</evidence>
<dbReference type="InterPro" id="IPR011032">
    <property type="entry name" value="GroES-like_sf"/>
</dbReference>
<dbReference type="Proteomes" id="UP001432000">
    <property type="component" value="Chromosome"/>
</dbReference>
<keyword evidence="6" id="KW-0560">Oxidoreductase</keyword>
<feature type="domain" description="Enoyl reductase (ER)" evidence="10">
    <location>
        <begin position="8"/>
        <end position="344"/>
    </location>
</feature>
<evidence type="ECO:0000256" key="5">
    <source>
        <dbReference type="ARBA" id="ARBA00022833"/>
    </source>
</evidence>
<comment type="catalytic activity">
    <reaction evidence="8">
        <text>a primary alcohol + NAD(+) = an aldehyde + NADH + H(+)</text>
        <dbReference type="Rhea" id="RHEA:10736"/>
        <dbReference type="ChEBI" id="CHEBI:15378"/>
        <dbReference type="ChEBI" id="CHEBI:15734"/>
        <dbReference type="ChEBI" id="CHEBI:17478"/>
        <dbReference type="ChEBI" id="CHEBI:57540"/>
        <dbReference type="ChEBI" id="CHEBI:57945"/>
        <dbReference type="EC" id="1.1.1.1"/>
    </reaction>
</comment>
<dbReference type="PANTHER" id="PTHR42940">
    <property type="entry name" value="ALCOHOL DEHYDROGENASE 1-RELATED"/>
    <property type="match status" value="1"/>
</dbReference>
<dbReference type="SUPFAM" id="SSF50129">
    <property type="entry name" value="GroES-like"/>
    <property type="match status" value="1"/>
</dbReference>
<evidence type="ECO:0000256" key="7">
    <source>
        <dbReference type="ARBA" id="ARBA00049164"/>
    </source>
</evidence>
<keyword evidence="4 9" id="KW-0479">Metal-binding</keyword>
<proteinExistence type="inferred from homology"/>
<dbReference type="PROSITE" id="PS00059">
    <property type="entry name" value="ADH_ZINC"/>
    <property type="match status" value="1"/>
</dbReference>
<dbReference type="Gene3D" id="3.90.180.10">
    <property type="entry name" value="Medium-chain alcohol dehydrogenases, catalytic domain"/>
    <property type="match status" value="1"/>
</dbReference>
<dbReference type="InterPro" id="IPR036291">
    <property type="entry name" value="NAD(P)-bd_dom_sf"/>
</dbReference>
<dbReference type="SUPFAM" id="SSF51735">
    <property type="entry name" value="NAD(P)-binding Rossmann-fold domains"/>
    <property type="match status" value="1"/>
</dbReference>
<gene>
    <name evidence="11" type="ORF">WDS16_26810</name>
</gene>
<dbReference type="Pfam" id="PF08240">
    <property type="entry name" value="ADH_N"/>
    <property type="match status" value="1"/>
</dbReference>
<evidence type="ECO:0000256" key="9">
    <source>
        <dbReference type="RuleBase" id="RU361277"/>
    </source>
</evidence>
<name>A0ABZ2PKG0_9NOCA</name>
<dbReference type="Gene3D" id="3.40.50.720">
    <property type="entry name" value="NAD(P)-binding Rossmann-like Domain"/>
    <property type="match status" value="1"/>
</dbReference>